<dbReference type="InterPro" id="IPR028974">
    <property type="entry name" value="TSP_type-3_rpt"/>
</dbReference>
<dbReference type="InterPro" id="IPR003367">
    <property type="entry name" value="Thrombospondin_3-like_rpt"/>
</dbReference>
<dbReference type="PANTHER" id="PTHR10199:SF100">
    <property type="entry name" value="THROMBOSPONDIN, ISOFORM A"/>
    <property type="match status" value="1"/>
</dbReference>
<dbReference type="AlphaFoldDB" id="A0A0Q9ZID2"/>
<keyword evidence="2" id="KW-0106">Calcium</keyword>
<dbReference type="EMBL" id="LKTP01000012">
    <property type="protein sequence ID" value="KRG29134.1"/>
    <property type="molecule type" value="Genomic_DNA"/>
</dbReference>
<protein>
    <recommendedName>
        <fullName evidence="6">Thrombospondin type 3 repeat-containing protein</fullName>
    </recommendedName>
</protein>
<dbReference type="PANTHER" id="PTHR10199">
    <property type="entry name" value="THROMBOSPONDIN"/>
    <property type="match status" value="1"/>
</dbReference>
<dbReference type="PROSITE" id="PS51257">
    <property type="entry name" value="PROKAR_LIPOPROTEIN"/>
    <property type="match status" value="1"/>
</dbReference>
<keyword evidence="5" id="KW-1185">Reference proteome</keyword>
<evidence type="ECO:0000256" key="1">
    <source>
        <dbReference type="ARBA" id="ARBA00022729"/>
    </source>
</evidence>
<dbReference type="Gene3D" id="4.10.1080.10">
    <property type="entry name" value="TSP type-3 repeat"/>
    <property type="match status" value="1"/>
</dbReference>
<feature type="chain" id="PRO_5006389537" description="Thrombospondin type 3 repeat-containing protein" evidence="3">
    <location>
        <begin position="23"/>
        <end position="578"/>
    </location>
</feature>
<gene>
    <name evidence="4" type="ORF">APR42_04165</name>
</gene>
<sequence length="578" mass="63753">MKSLLKILMPSLALILFFSCTQDEPIGKEEFGDNLAVIEIGPILNDLLNRQMEGDIPACSDEVPTFARIMLTHELGSVDVVVPILADDSGLFTEYDEELAIPVPDGETTTEVSLTDFMVYAEEPNEGVLPIWVAPKEGSDYENFVNDPLPIVFDLRAGSKKYVPVEVLCFDDREVNLYGYQFFDLVPVKLYEFCLFANYCTDTGRHFTANYNLDIDYLFGEEVINLYQGKSPVTGNTEDDDSGDWYADPLCLAIPAPLYGESDTDIYLSVTVTLTAWEDNYGDPVNEFSEIIELNWNDVQSYFGPDNTIDFEHVFFNCEETECDPQTDADCDGFDDPTDNCPSDYNPDQTDTDSDGFGDVCDNCPEDANDQTNSDGDSLGDACDNCPLESNENQLDSDGDGVGDVCDNCPNVSNPYQEDSDGNEIGDACDQDTPPLEGCETAFRFGDISFINDLNFNSNRWGWADYFDGANGTYVQTLYAGAGQENLNNATNVGSVEVTVTDNNVKVVINLANGVSINTSHIYYSEYSPTKSAPGQYGNTDENPASGKEYIFDRTDNESGSFFIIVHADVCGVDEVDD</sequence>
<dbReference type="Proteomes" id="UP000051643">
    <property type="component" value="Unassembled WGS sequence"/>
</dbReference>
<feature type="signal peptide" evidence="3">
    <location>
        <begin position="1"/>
        <end position="22"/>
    </location>
</feature>
<organism evidence="4 5">
    <name type="scientific">Salegentibacter mishustinae</name>
    <dbReference type="NCBI Taxonomy" id="270918"/>
    <lineage>
        <taxon>Bacteria</taxon>
        <taxon>Pseudomonadati</taxon>
        <taxon>Bacteroidota</taxon>
        <taxon>Flavobacteriia</taxon>
        <taxon>Flavobacteriales</taxon>
        <taxon>Flavobacteriaceae</taxon>
        <taxon>Salegentibacter</taxon>
    </lineage>
</organism>
<reference evidence="4" key="1">
    <citation type="submission" date="2015-10" db="EMBL/GenBank/DDBJ databases">
        <title>Draft genome sequence of Salegentibacter mishustinae KCTC 12263.</title>
        <authorList>
            <person name="Lin W."/>
            <person name="Zheng Q."/>
        </authorList>
    </citation>
    <scope>NUCLEOTIDE SEQUENCE [LARGE SCALE GENOMIC DNA]</scope>
    <source>
        <strain evidence="4">KCTC 12263</strain>
    </source>
</reference>
<dbReference type="RefSeq" id="WP_057481606.1">
    <property type="nucleotide sequence ID" value="NZ_BMWR01000003.1"/>
</dbReference>
<proteinExistence type="predicted"/>
<evidence type="ECO:0000313" key="5">
    <source>
        <dbReference type="Proteomes" id="UP000051643"/>
    </source>
</evidence>
<comment type="caution">
    <text evidence="4">The sequence shown here is derived from an EMBL/GenBank/DDBJ whole genome shotgun (WGS) entry which is preliminary data.</text>
</comment>
<name>A0A0Q9ZID2_9FLAO</name>
<evidence type="ECO:0000313" key="4">
    <source>
        <dbReference type="EMBL" id="KRG29134.1"/>
    </source>
</evidence>
<accession>A0A0Q9ZID2</accession>
<evidence type="ECO:0000256" key="3">
    <source>
        <dbReference type="SAM" id="SignalP"/>
    </source>
</evidence>
<keyword evidence="1 3" id="KW-0732">Signal</keyword>
<dbReference type="GO" id="GO:0005509">
    <property type="term" value="F:calcium ion binding"/>
    <property type="evidence" value="ECO:0007669"/>
    <property type="project" value="InterPro"/>
</dbReference>
<evidence type="ECO:0000256" key="2">
    <source>
        <dbReference type="ARBA" id="ARBA00022837"/>
    </source>
</evidence>
<dbReference type="Pfam" id="PF02412">
    <property type="entry name" value="TSP_3"/>
    <property type="match status" value="2"/>
</dbReference>
<dbReference type="OrthoDB" id="599464at2"/>
<evidence type="ECO:0008006" key="6">
    <source>
        <dbReference type="Google" id="ProtNLM"/>
    </source>
</evidence>
<dbReference type="SUPFAM" id="SSF103647">
    <property type="entry name" value="TSP type-3 repeat"/>
    <property type="match status" value="1"/>
</dbReference>
<dbReference type="GO" id="GO:0007155">
    <property type="term" value="P:cell adhesion"/>
    <property type="evidence" value="ECO:0007669"/>
    <property type="project" value="InterPro"/>
</dbReference>
<dbReference type="STRING" id="270918.APR42_04165"/>